<reference evidence="12" key="2">
    <citation type="submission" date="2015-01" db="EMBL/GenBank/DDBJ databases">
        <title>Draft genome sequence of potential hydrocarbon metabolising strain of Rhodococcus rhodochrous.</title>
        <authorList>
            <person name="Aggarwal R.K."/>
            <person name="Dawar C."/>
        </authorList>
    </citation>
    <scope>NUCLEOTIDE SEQUENCE [LARGE SCALE GENOMIC DNA]</scope>
    <source>
        <strain evidence="12">KG-21</strain>
    </source>
</reference>
<keyword evidence="5" id="KW-0443">Lipid metabolism</keyword>
<dbReference type="InterPro" id="IPR003953">
    <property type="entry name" value="FAD-dep_OxRdtase_2_FAD-bd"/>
</dbReference>
<evidence type="ECO:0000256" key="2">
    <source>
        <dbReference type="ARBA" id="ARBA00022630"/>
    </source>
</evidence>
<evidence type="ECO:0000256" key="4">
    <source>
        <dbReference type="ARBA" id="ARBA00023002"/>
    </source>
</evidence>
<name>A0A0M8PLR5_RHORH</name>
<evidence type="ECO:0000256" key="1">
    <source>
        <dbReference type="ARBA" id="ARBA00001974"/>
    </source>
</evidence>
<dbReference type="Pfam" id="PF00890">
    <property type="entry name" value="FAD_binding_2"/>
    <property type="match status" value="1"/>
</dbReference>
<reference evidence="11 12" key="1">
    <citation type="journal article" date="2015" name="Genome Announc.">
        <title>Draft Genome Sequence of Rhodococcus rhodochrous Strain KG-21, a Soil Isolate from Oil Fields of Krishna-Godavari Basin, India.</title>
        <authorList>
            <person name="Dawar C."/>
            <person name="Aggarwal R.K."/>
        </authorList>
    </citation>
    <scope>NUCLEOTIDE SEQUENCE [LARGE SCALE GENOMIC DNA]</scope>
    <source>
        <strain evidence="11 12">KG-21</strain>
    </source>
</reference>
<keyword evidence="2" id="KW-0285">Flavoprotein</keyword>
<evidence type="ECO:0000256" key="3">
    <source>
        <dbReference type="ARBA" id="ARBA00022827"/>
    </source>
</evidence>
<keyword evidence="4" id="KW-0560">Oxidoreductase</keyword>
<dbReference type="SUPFAM" id="SSF51905">
    <property type="entry name" value="FAD/NAD(P)-binding domain"/>
    <property type="match status" value="1"/>
</dbReference>
<dbReference type="EC" id="1.3.99.4" evidence="8"/>
<evidence type="ECO:0000256" key="6">
    <source>
        <dbReference type="ARBA" id="ARBA00051951"/>
    </source>
</evidence>
<comment type="catalytic activity">
    <reaction evidence="6">
        <text>a 3-oxosteroid + A = a 3-oxo-Delta(1)-steroid + AH2</text>
        <dbReference type="Rhea" id="RHEA:13329"/>
        <dbReference type="ChEBI" id="CHEBI:13193"/>
        <dbReference type="ChEBI" id="CHEBI:17499"/>
        <dbReference type="ChEBI" id="CHEBI:20156"/>
        <dbReference type="ChEBI" id="CHEBI:47788"/>
        <dbReference type="EC" id="1.3.99.4"/>
    </reaction>
</comment>
<dbReference type="GO" id="GO:0008202">
    <property type="term" value="P:steroid metabolic process"/>
    <property type="evidence" value="ECO:0007669"/>
    <property type="project" value="UniProtKB-KW"/>
</dbReference>
<dbReference type="FunFam" id="3.50.50.60:FF:000208">
    <property type="entry name" value="3-ketosteroid dehydrogenase"/>
    <property type="match status" value="1"/>
</dbReference>
<dbReference type="SUPFAM" id="SSF56425">
    <property type="entry name" value="Succinate dehydrogenase/fumarate reductase flavoprotein, catalytic domain"/>
    <property type="match status" value="1"/>
</dbReference>
<dbReference type="EMBL" id="AZYO01000005">
    <property type="protein sequence ID" value="KOS57515.1"/>
    <property type="molecule type" value="Genomic_DNA"/>
</dbReference>
<dbReference type="FunFam" id="3.50.50.60:FF:000240">
    <property type="entry name" value="3-ketosteroid-delta-1-dehydrogenase"/>
    <property type="match status" value="1"/>
</dbReference>
<feature type="domain" description="FAD-dependent oxidoreductase 2 FAD-binding" evidence="10">
    <location>
        <begin position="10"/>
        <end position="539"/>
    </location>
</feature>
<keyword evidence="3" id="KW-0274">FAD</keyword>
<sequence>MFYMIKQEYDIVVVGSGAGGMTAALTAAHQGASVVLVEKAPHYGGSSARSGGGVWIPNNEVLEAAGVTDTPDAARTYLHSIIGDVVPADKIDTYIDRGPEMLSFVLEHSALELQWVPGYSDYYPEAPGGRLGGRSVEPKPFDGKRLGDDLALLEPDYVEGPPNFVITQADYKWLNLLVRNPRGPVRAAKVGVRYLWARARRKHLLVRGQALMAGLRTGLRDAGVPLLLNTALTDLVVEDGVVRGVRVESDGQQRTIRARRGVVIASGGFEHNEQMRRQYQRAPIGTEWTVGAKANTGDGIRAGQSLGAAVDFMDDAWWGPSFPLTGGPWFALSERSLPGSMMVNAAGRRFVNESAPYVEAVHAMYGGRHGRGDGPGENIPCWMILDQRYRNRYTFAGITPRSPFPKRWLKAGVVVRAGSITELAEKIGVPADALTATVERFNGFARAGRDEDFGRGESGYDHYYGDPRNKPNPSLGAIDKAPFYAIKVVPGDLGTKGGLRTDVDARVLREDGSVIEGLYAVGNASGPVMGHTYAGPGATIGPAMTFAYLAVLDALARPEQPAAPEVSETVEQH</sequence>
<dbReference type="PANTHER" id="PTHR43400">
    <property type="entry name" value="FUMARATE REDUCTASE"/>
    <property type="match status" value="1"/>
</dbReference>
<keyword evidence="5" id="KW-0753">Steroid metabolism</keyword>
<accession>A0A0M8PLR5</accession>
<proteinExistence type="inferred from homology"/>
<dbReference type="InterPro" id="IPR027477">
    <property type="entry name" value="Succ_DH/fumarate_Rdtase_cat_sf"/>
</dbReference>
<evidence type="ECO:0000256" key="5">
    <source>
        <dbReference type="ARBA" id="ARBA00023221"/>
    </source>
</evidence>
<dbReference type="PATRIC" id="fig|1441923.3.peg.985"/>
<dbReference type="InterPro" id="IPR050315">
    <property type="entry name" value="FAD-oxidoreductase_2"/>
</dbReference>
<comment type="cofactor">
    <cofactor evidence="1">
        <name>FAD</name>
        <dbReference type="ChEBI" id="CHEBI:57692"/>
    </cofactor>
</comment>
<dbReference type="PRINTS" id="PR00411">
    <property type="entry name" value="PNDRDTASEI"/>
</dbReference>
<dbReference type="GO" id="GO:0047571">
    <property type="term" value="F:3-oxosteroid 1-dehydrogenase activity"/>
    <property type="evidence" value="ECO:0007669"/>
    <property type="project" value="UniProtKB-EC"/>
</dbReference>
<dbReference type="PANTHER" id="PTHR43400:SF10">
    <property type="entry name" value="3-OXOSTEROID 1-DEHYDROGENASE"/>
    <property type="match status" value="1"/>
</dbReference>
<comment type="caution">
    <text evidence="11">The sequence shown here is derived from an EMBL/GenBank/DDBJ whole genome shotgun (WGS) entry which is preliminary data.</text>
</comment>
<evidence type="ECO:0000256" key="9">
    <source>
        <dbReference type="ARBA" id="ARBA00069709"/>
    </source>
</evidence>
<organism evidence="11 12">
    <name type="scientific">Rhodococcus rhodochrous KG-21</name>
    <dbReference type="NCBI Taxonomy" id="1441923"/>
    <lineage>
        <taxon>Bacteria</taxon>
        <taxon>Bacillati</taxon>
        <taxon>Actinomycetota</taxon>
        <taxon>Actinomycetes</taxon>
        <taxon>Mycobacteriales</taxon>
        <taxon>Nocardiaceae</taxon>
        <taxon>Rhodococcus</taxon>
    </lineage>
</organism>
<evidence type="ECO:0000259" key="10">
    <source>
        <dbReference type="Pfam" id="PF00890"/>
    </source>
</evidence>
<evidence type="ECO:0000313" key="12">
    <source>
        <dbReference type="Proteomes" id="UP000037712"/>
    </source>
</evidence>
<dbReference type="AlphaFoldDB" id="A0A0M8PLR5"/>
<dbReference type="Gene3D" id="3.50.50.60">
    <property type="entry name" value="FAD/NAD(P)-binding domain"/>
    <property type="match status" value="2"/>
</dbReference>
<evidence type="ECO:0000256" key="8">
    <source>
        <dbReference type="ARBA" id="ARBA00066536"/>
    </source>
</evidence>
<gene>
    <name evidence="11" type="ORF">Z051_04410</name>
</gene>
<evidence type="ECO:0000313" key="11">
    <source>
        <dbReference type="EMBL" id="KOS57515.1"/>
    </source>
</evidence>
<dbReference type="NCBIfam" id="NF005882">
    <property type="entry name" value="PRK07843.1"/>
    <property type="match status" value="1"/>
</dbReference>
<protein>
    <recommendedName>
        <fullName evidence="9">3-oxosteroid 1-dehydrogenase</fullName>
        <ecNumber evidence="8">1.3.99.4</ecNumber>
    </recommendedName>
</protein>
<comment type="similarity">
    <text evidence="7">Belongs to the FAD-dependent oxidoreductase 2 family. 3-oxosteroid dehydrogenase subfamily.</text>
</comment>
<dbReference type="InterPro" id="IPR036188">
    <property type="entry name" value="FAD/NAD-bd_sf"/>
</dbReference>
<evidence type="ECO:0000256" key="7">
    <source>
        <dbReference type="ARBA" id="ARBA00061147"/>
    </source>
</evidence>
<dbReference type="Proteomes" id="UP000037712">
    <property type="component" value="Unassembled WGS sequence"/>
</dbReference>